<keyword evidence="5" id="KW-0560">Oxidoreductase</keyword>
<dbReference type="GO" id="GO:0080132">
    <property type="term" value="F:fatty acid 2-hydroxylase activity"/>
    <property type="evidence" value="ECO:0007669"/>
    <property type="project" value="InterPro"/>
</dbReference>
<dbReference type="AlphaFoldDB" id="A0AA38VLR4"/>
<evidence type="ECO:0000313" key="10">
    <source>
        <dbReference type="Proteomes" id="UP001174694"/>
    </source>
</evidence>
<reference evidence="9" key="1">
    <citation type="submission" date="2022-07" db="EMBL/GenBank/DDBJ databases">
        <title>Fungi with potential for degradation of polypropylene.</title>
        <authorList>
            <person name="Gostincar C."/>
        </authorList>
    </citation>
    <scope>NUCLEOTIDE SEQUENCE</scope>
    <source>
        <strain evidence="9">EXF-13308</strain>
    </source>
</reference>
<keyword evidence="2 8" id="KW-0812">Transmembrane</keyword>
<protein>
    <submittedName>
        <fullName evidence="9">Ceramide very long chain fatty acid hydroxylase</fullName>
    </submittedName>
</protein>
<dbReference type="GO" id="GO:0006631">
    <property type="term" value="P:fatty acid metabolic process"/>
    <property type="evidence" value="ECO:0007669"/>
    <property type="project" value="TreeGrafter"/>
</dbReference>
<evidence type="ECO:0000256" key="6">
    <source>
        <dbReference type="ARBA" id="ARBA00023098"/>
    </source>
</evidence>
<evidence type="ECO:0000313" key="9">
    <source>
        <dbReference type="EMBL" id="KAJ9139113.1"/>
    </source>
</evidence>
<keyword evidence="6" id="KW-0443">Lipid metabolism</keyword>
<evidence type="ECO:0000256" key="7">
    <source>
        <dbReference type="ARBA" id="ARBA00023136"/>
    </source>
</evidence>
<dbReference type="PANTHER" id="PTHR12863">
    <property type="entry name" value="FATTY ACID HYDROXYLASE"/>
    <property type="match status" value="1"/>
</dbReference>
<accession>A0AA38VLR4</accession>
<evidence type="ECO:0000256" key="2">
    <source>
        <dbReference type="ARBA" id="ARBA00022692"/>
    </source>
</evidence>
<evidence type="ECO:0000256" key="5">
    <source>
        <dbReference type="ARBA" id="ARBA00023002"/>
    </source>
</evidence>
<gene>
    <name evidence="9" type="ORF">NKR23_g8127</name>
</gene>
<evidence type="ECO:0000256" key="3">
    <source>
        <dbReference type="ARBA" id="ARBA00022824"/>
    </source>
</evidence>
<dbReference type="EMBL" id="JANBVO010000027">
    <property type="protein sequence ID" value="KAJ9139113.1"/>
    <property type="molecule type" value="Genomic_DNA"/>
</dbReference>
<feature type="transmembrane region" description="Helical" evidence="8">
    <location>
        <begin position="95"/>
        <end position="116"/>
    </location>
</feature>
<dbReference type="Proteomes" id="UP001174694">
    <property type="component" value="Unassembled WGS sequence"/>
</dbReference>
<keyword evidence="4 8" id="KW-1133">Transmembrane helix</keyword>
<keyword evidence="7 8" id="KW-0472">Membrane</keyword>
<dbReference type="InterPro" id="IPR014430">
    <property type="entry name" value="Scs7"/>
</dbReference>
<comment type="caution">
    <text evidence="9">The sequence shown here is derived from an EMBL/GenBank/DDBJ whole genome shotgun (WGS) entry which is preliminary data.</text>
</comment>
<evidence type="ECO:0000256" key="4">
    <source>
        <dbReference type="ARBA" id="ARBA00022989"/>
    </source>
</evidence>
<comment type="subcellular location">
    <subcellularLocation>
        <location evidence="1">Endoplasmic reticulum membrane</location>
        <topology evidence="1">Multi-pass membrane protein</topology>
    </subcellularLocation>
</comment>
<evidence type="ECO:0000256" key="1">
    <source>
        <dbReference type="ARBA" id="ARBA00004477"/>
    </source>
</evidence>
<sequence length="198" mass="23368">MRRILDENMSREFLDPSRPLFPQIWYGQFDKEFYLNQVHSPPRIKDDISPPLFGNILEPLSKTPWWMVPTIWLPAVAYGMHLAGEGLKSPLQLTIYWVFGVFLWTFAEYTLHRFLFHLDSYLPNNRVSITLHFLLHGIHHYLPNDRYRLVMPPALFIILATPFWKLAHVVFARNCYELGFGVTSNVWDKVFGTDFPSR</sequence>
<dbReference type="PANTHER" id="PTHR12863:SF1">
    <property type="entry name" value="FATTY ACID 2-HYDROXYLASE"/>
    <property type="match status" value="1"/>
</dbReference>
<keyword evidence="3" id="KW-0256">Endoplasmic reticulum</keyword>
<keyword evidence="10" id="KW-1185">Reference proteome</keyword>
<evidence type="ECO:0000256" key="8">
    <source>
        <dbReference type="SAM" id="Phobius"/>
    </source>
</evidence>
<name>A0AA38VLR4_9PEZI</name>
<organism evidence="9 10">
    <name type="scientific">Pleurostoma richardsiae</name>
    <dbReference type="NCBI Taxonomy" id="41990"/>
    <lineage>
        <taxon>Eukaryota</taxon>
        <taxon>Fungi</taxon>
        <taxon>Dikarya</taxon>
        <taxon>Ascomycota</taxon>
        <taxon>Pezizomycotina</taxon>
        <taxon>Sordariomycetes</taxon>
        <taxon>Sordariomycetidae</taxon>
        <taxon>Calosphaeriales</taxon>
        <taxon>Pleurostomataceae</taxon>
        <taxon>Pleurostoma</taxon>
    </lineage>
</organism>
<proteinExistence type="predicted"/>
<dbReference type="GO" id="GO:0005789">
    <property type="term" value="C:endoplasmic reticulum membrane"/>
    <property type="evidence" value="ECO:0007669"/>
    <property type="project" value="UniProtKB-SubCell"/>
</dbReference>